<keyword evidence="7" id="KW-0805">Transcription regulation</keyword>
<keyword evidence="10" id="KW-0040">ANK repeat</keyword>
<keyword evidence="6" id="KW-0156">Chromatin regulator</keyword>
<evidence type="ECO:0000313" key="13">
    <source>
        <dbReference type="EMBL" id="CEF99066.1"/>
    </source>
</evidence>
<feature type="compositionally biased region" description="Basic and acidic residues" evidence="11">
    <location>
        <begin position="42"/>
        <end position="57"/>
    </location>
</feature>
<feature type="compositionally biased region" description="Polar residues" evidence="11">
    <location>
        <begin position="25"/>
        <end position="35"/>
    </location>
</feature>
<dbReference type="SMART" id="SM00248">
    <property type="entry name" value="ANK"/>
    <property type="match status" value="3"/>
</dbReference>
<evidence type="ECO:0000256" key="1">
    <source>
        <dbReference type="ARBA" id="ARBA00004123"/>
    </source>
</evidence>
<dbReference type="PROSITE" id="PS50297">
    <property type="entry name" value="ANK_REP_REGION"/>
    <property type="match status" value="1"/>
</dbReference>
<dbReference type="SUPFAM" id="SSF48403">
    <property type="entry name" value="Ankyrin repeat"/>
    <property type="match status" value="1"/>
</dbReference>
<keyword evidence="4" id="KW-0678">Repressor</keyword>
<name>A0A090M4E4_OSTTA</name>
<evidence type="ECO:0000256" key="5">
    <source>
        <dbReference type="ARBA" id="ARBA00022801"/>
    </source>
</evidence>
<dbReference type="Gene3D" id="1.25.40.20">
    <property type="entry name" value="Ankyrin repeat-containing domain"/>
    <property type="match status" value="1"/>
</dbReference>
<feature type="region of interest" description="Disordered" evidence="11">
    <location>
        <begin position="566"/>
        <end position="609"/>
    </location>
</feature>
<gene>
    <name evidence="13" type="ORF">OT_ostta09g02300</name>
</gene>
<dbReference type="GeneID" id="9831648"/>
<protein>
    <recommendedName>
        <fullName evidence="3">histone deacetylase</fullName>
        <ecNumber evidence="3">3.5.1.98</ecNumber>
    </recommendedName>
</protein>
<dbReference type="Proteomes" id="UP000009170">
    <property type="component" value="Unassembled WGS sequence"/>
</dbReference>
<dbReference type="OrthoDB" id="564793at2759"/>
<dbReference type="InParanoid" id="A0A090M4E4"/>
<dbReference type="GO" id="GO:0000118">
    <property type="term" value="C:histone deacetylase complex"/>
    <property type="evidence" value="ECO:0007669"/>
    <property type="project" value="TreeGrafter"/>
</dbReference>
<evidence type="ECO:0000256" key="6">
    <source>
        <dbReference type="ARBA" id="ARBA00022853"/>
    </source>
</evidence>
<comment type="subcellular location">
    <subcellularLocation>
        <location evidence="1">Nucleus</location>
    </subcellularLocation>
</comment>
<feature type="repeat" description="ANK" evidence="10">
    <location>
        <begin position="219"/>
        <end position="243"/>
    </location>
</feature>
<dbReference type="InterPro" id="IPR002110">
    <property type="entry name" value="Ankyrin_rpt"/>
</dbReference>
<organism evidence="13 14">
    <name type="scientific">Ostreococcus tauri</name>
    <name type="common">Marine green alga</name>
    <dbReference type="NCBI Taxonomy" id="70448"/>
    <lineage>
        <taxon>Eukaryota</taxon>
        <taxon>Viridiplantae</taxon>
        <taxon>Chlorophyta</taxon>
        <taxon>Mamiellophyceae</taxon>
        <taxon>Mamiellales</taxon>
        <taxon>Bathycoccaceae</taxon>
        <taxon>Ostreococcus</taxon>
    </lineage>
</organism>
<accession>A0A090M4E4</accession>
<dbReference type="EC" id="3.5.1.98" evidence="3"/>
<comment type="similarity">
    <text evidence="2">Belongs to the histone deacetylase family. HD type 2 subfamily.</text>
</comment>
<dbReference type="PROSITE" id="PS50088">
    <property type="entry name" value="ANK_REPEAT"/>
    <property type="match status" value="2"/>
</dbReference>
<dbReference type="GO" id="GO:0040029">
    <property type="term" value="P:epigenetic regulation of gene expression"/>
    <property type="evidence" value="ECO:0007669"/>
    <property type="project" value="TreeGrafter"/>
</dbReference>
<keyword evidence="14" id="KW-1185">Reference proteome</keyword>
<feature type="compositionally biased region" description="Polar residues" evidence="11">
    <location>
        <begin position="591"/>
        <end position="603"/>
    </location>
</feature>
<dbReference type="Pfam" id="PF00850">
    <property type="entry name" value="Hist_deacetyl"/>
    <property type="match status" value="1"/>
</dbReference>
<dbReference type="InterPro" id="IPR036770">
    <property type="entry name" value="Ankyrin_rpt-contain_sf"/>
</dbReference>
<dbReference type="GO" id="GO:0141221">
    <property type="term" value="F:histone deacetylase activity, hydrolytic mechanism"/>
    <property type="evidence" value="ECO:0007669"/>
    <property type="project" value="UniProtKB-EC"/>
</dbReference>
<dbReference type="PANTHER" id="PTHR10625:SF5">
    <property type="entry name" value="HISTONE DEACETYLASE"/>
    <property type="match status" value="1"/>
</dbReference>
<dbReference type="AlphaFoldDB" id="A0A090M4E4"/>
<dbReference type="Gene3D" id="3.40.800.20">
    <property type="entry name" value="Histone deacetylase domain"/>
    <property type="match status" value="1"/>
</dbReference>
<feature type="region of interest" description="Disordered" evidence="11">
    <location>
        <begin position="1"/>
        <end position="58"/>
    </location>
</feature>
<dbReference type="KEGG" id="ota:OT_ostta09g02300"/>
<evidence type="ECO:0000256" key="11">
    <source>
        <dbReference type="SAM" id="MobiDB-lite"/>
    </source>
</evidence>
<evidence type="ECO:0000256" key="4">
    <source>
        <dbReference type="ARBA" id="ARBA00022491"/>
    </source>
</evidence>
<dbReference type="InterPro" id="IPR023801">
    <property type="entry name" value="His_deacetylse_dom"/>
</dbReference>
<evidence type="ECO:0000256" key="2">
    <source>
        <dbReference type="ARBA" id="ARBA00007738"/>
    </source>
</evidence>
<proteinExistence type="inferred from homology"/>
<dbReference type="SUPFAM" id="SSF52768">
    <property type="entry name" value="Arginase/deacetylase"/>
    <property type="match status" value="2"/>
</dbReference>
<evidence type="ECO:0000313" key="14">
    <source>
        <dbReference type="Proteomes" id="UP000009170"/>
    </source>
</evidence>
<sequence length="734" mass="79861">MSELDAVLAHASSGTHARDDDAERTQSVVDATPRTTPRALRVRTETPRETTEPERGAGETFADALEHEIERTRCETPVMTAGGMPLHAAVARGDREEVTRLVGGGRAEARTAVGETWPPPKEPLQTLIDQGSREAWMIRAPRVDQRNERGDTALVVACALDDSETCEEMVRILIDAGADPRMMSNGFAPVHWACQFGHVKAIEIMMLASKGIERVRAEDGSTPLLVAAEYGQMAVVRALLESGNANPMARDGRGRDLVSVLGAKMQRQSQSAKLELRRELFRRVPSLRLALLSHPDCEEHVSFKPHQESPERIVAIFEELRRVMHKGELAQEEFDETTDFGLAEPHDILRAHSEAYVRVLAELSSNVGHTPIAFTPYCQNQKGVPEKLQKDPENSDTFFSPGTLQAALRAAGGVIHAIDRVMDGKNRNAFVCCRPPGHHAGTEGATEGAPSSGFSILNNAMIGALHAIEERNCMRVAVVDFDVHHGNGTEEIARHWLTKQRAREDYHRHRSADLFFTSIHLADDGSSSGINFYPGTGVVDDVVNNIVNVVVPPMWLAKGLNATANGETGERARKKTKRYSEGSDDAPVHTKNGSSQQPSTDHQPPSAGGRLEWMKAFRERLIPALRAFGPELIVVSAGFDAAASDVGNLGVDAKRNTRHQGVNLRPEDYADMTRALLGVANVCDGRVVSILEGGYGHLMNMNVAKDGSVAEVTLGRDGFAKCVTAHVKALLVGA</sequence>
<dbReference type="GO" id="GO:0005737">
    <property type="term" value="C:cytoplasm"/>
    <property type="evidence" value="ECO:0007669"/>
    <property type="project" value="TreeGrafter"/>
</dbReference>
<feature type="repeat" description="ANK" evidence="10">
    <location>
        <begin position="149"/>
        <end position="185"/>
    </location>
</feature>
<evidence type="ECO:0000256" key="8">
    <source>
        <dbReference type="ARBA" id="ARBA00023163"/>
    </source>
</evidence>
<evidence type="ECO:0000256" key="10">
    <source>
        <dbReference type="PROSITE-ProRule" id="PRU00023"/>
    </source>
</evidence>
<reference evidence="14" key="1">
    <citation type="journal article" date="2006" name="Proc. Natl. Acad. Sci. U.S.A.">
        <title>Genome analysis of the smallest free-living eukaryote Ostreococcus tauri unveils many unique features.</title>
        <authorList>
            <person name="Derelle E."/>
            <person name="Ferraz C."/>
            <person name="Rombauts S."/>
            <person name="Rouze P."/>
            <person name="Worden A.Z."/>
            <person name="Robbens S."/>
            <person name="Partensky F."/>
            <person name="Degroeve S."/>
            <person name="Echeynie S."/>
            <person name="Cooke R."/>
            <person name="Saeys Y."/>
            <person name="Wuyts J."/>
            <person name="Jabbari K."/>
            <person name="Bowler C."/>
            <person name="Panaud O."/>
            <person name="Piegu B."/>
            <person name="Ball S.G."/>
            <person name="Ral J.-P."/>
            <person name="Bouget F.-Y."/>
            <person name="Piganeau G."/>
            <person name="De Baets B."/>
            <person name="Picard A."/>
            <person name="Delseny M."/>
            <person name="Demaille J."/>
            <person name="Van de Peer Y."/>
            <person name="Moreau H."/>
        </authorList>
    </citation>
    <scope>NUCLEOTIDE SEQUENCE [LARGE SCALE GENOMIC DNA]</scope>
    <source>
        <strain evidence="14">OTTH 0595 / CCAP 157/2 / RCC745</strain>
    </source>
</reference>
<evidence type="ECO:0000256" key="7">
    <source>
        <dbReference type="ARBA" id="ARBA00023015"/>
    </source>
</evidence>
<keyword evidence="5" id="KW-0378">Hydrolase</keyword>
<feature type="domain" description="Histone deacetylase" evidence="12">
    <location>
        <begin position="306"/>
        <end position="697"/>
    </location>
</feature>
<reference evidence="13 14" key="2">
    <citation type="journal article" date="2014" name="BMC Genomics">
        <title>An improved genome of the model marine alga Ostreococcus tauri unfolds by assessing Illumina de novo assemblies.</title>
        <authorList>
            <person name="Blanc-Mathieu R."/>
            <person name="Verhelst B."/>
            <person name="Derelle E."/>
            <person name="Rombauts S."/>
            <person name="Bouget F.Y."/>
            <person name="Carre I."/>
            <person name="Chateau A."/>
            <person name="Eyre-Walker A."/>
            <person name="Grimsley N."/>
            <person name="Moreau H."/>
            <person name="Piegu B."/>
            <person name="Rivals E."/>
            <person name="Schackwitz W."/>
            <person name="Van de Peer Y."/>
            <person name="Piganeau G."/>
        </authorList>
    </citation>
    <scope>NUCLEOTIDE SEQUENCE [LARGE SCALE GENOMIC DNA]</scope>
    <source>
        <strain evidence="14">OTTH 0595 / CCAP 157/2 / RCC745</strain>
    </source>
</reference>
<keyword evidence="9" id="KW-0539">Nucleus</keyword>
<comment type="caution">
    <text evidence="13">The sequence shown here is derived from an EMBL/GenBank/DDBJ whole genome shotgun (WGS) entry which is preliminary data.</text>
</comment>
<evidence type="ECO:0000259" key="12">
    <source>
        <dbReference type="Pfam" id="PF00850"/>
    </source>
</evidence>
<dbReference type="RefSeq" id="XP_022839626.1">
    <property type="nucleotide sequence ID" value="XM_022983351.1"/>
</dbReference>
<dbReference type="STRING" id="70448.A0A090M4E4"/>
<evidence type="ECO:0000256" key="3">
    <source>
        <dbReference type="ARBA" id="ARBA00012111"/>
    </source>
</evidence>
<dbReference type="InterPro" id="IPR037138">
    <property type="entry name" value="His_deacetylse_dom_sf"/>
</dbReference>
<evidence type="ECO:0000256" key="9">
    <source>
        <dbReference type="ARBA" id="ARBA00023242"/>
    </source>
</evidence>
<dbReference type="InterPro" id="IPR023696">
    <property type="entry name" value="Ureohydrolase_dom_sf"/>
</dbReference>
<dbReference type="Pfam" id="PF12796">
    <property type="entry name" value="Ank_2"/>
    <property type="match status" value="1"/>
</dbReference>
<keyword evidence="8" id="KW-0804">Transcription</keyword>
<dbReference type="EMBL" id="CAID01000009">
    <property type="protein sequence ID" value="CEF99066.1"/>
    <property type="molecule type" value="Genomic_DNA"/>
</dbReference>
<dbReference type="PANTHER" id="PTHR10625">
    <property type="entry name" value="HISTONE DEACETYLASE HDAC1-RELATED"/>
    <property type="match status" value="1"/>
</dbReference>